<dbReference type="EMBL" id="JAROKS010000023">
    <property type="protein sequence ID" value="KAK1787233.1"/>
    <property type="molecule type" value="Genomic_DNA"/>
</dbReference>
<protein>
    <submittedName>
        <fullName evidence="1">Uncharacterized protein</fullName>
    </submittedName>
</protein>
<proteinExistence type="predicted"/>
<dbReference type="AlphaFoldDB" id="A0AAD9DND5"/>
<name>A0AAD9DND5_9TELE</name>
<evidence type="ECO:0000313" key="2">
    <source>
        <dbReference type="Proteomes" id="UP001239994"/>
    </source>
</evidence>
<accession>A0AAD9DND5</accession>
<comment type="caution">
    <text evidence="1">The sequence shown here is derived from an EMBL/GenBank/DDBJ whole genome shotgun (WGS) entry which is preliminary data.</text>
</comment>
<keyword evidence="2" id="KW-1185">Reference proteome</keyword>
<organism evidence="1 2">
    <name type="scientific">Electrophorus voltai</name>
    <dbReference type="NCBI Taxonomy" id="2609070"/>
    <lineage>
        <taxon>Eukaryota</taxon>
        <taxon>Metazoa</taxon>
        <taxon>Chordata</taxon>
        <taxon>Craniata</taxon>
        <taxon>Vertebrata</taxon>
        <taxon>Euteleostomi</taxon>
        <taxon>Actinopterygii</taxon>
        <taxon>Neopterygii</taxon>
        <taxon>Teleostei</taxon>
        <taxon>Ostariophysi</taxon>
        <taxon>Gymnotiformes</taxon>
        <taxon>Gymnotoidei</taxon>
        <taxon>Gymnotidae</taxon>
        <taxon>Electrophorus</taxon>
    </lineage>
</organism>
<reference evidence="1" key="1">
    <citation type="submission" date="2023-03" db="EMBL/GenBank/DDBJ databases">
        <title>Electrophorus voltai genome.</title>
        <authorList>
            <person name="Bian C."/>
        </authorList>
    </citation>
    <scope>NUCLEOTIDE SEQUENCE</scope>
    <source>
        <strain evidence="1">CB-2022</strain>
        <tissue evidence="1">Muscle</tissue>
    </source>
</reference>
<sequence>MWICCITTRKLDLEVLMLTRTVIDLKKEMLHLERRQMKLSAAAEGGEVVLSGRMAFMSYKGNRWWGAELTATGMDSGTPWTGNTVLFSLHGQAECSATAGWWISIGHRCFSCVKLPVLKELNTAAALEEPNAASLLAGGSLMAMGMPSAPSLASMMEKEGSNEGSE</sequence>
<dbReference type="Proteomes" id="UP001239994">
    <property type="component" value="Unassembled WGS sequence"/>
</dbReference>
<evidence type="ECO:0000313" key="1">
    <source>
        <dbReference type="EMBL" id="KAK1787233.1"/>
    </source>
</evidence>
<gene>
    <name evidence="1" type="ORF">P4O66_002751</name>
</gene>